<dbReference type="GeneID" id="117368654"/>
<dbReference type="OrthoDB" id="9892686at2759"/>
<dbReference type="InParanoid" id="A0A6P8SIH6"/>
<dbReference type="KEGG" id="gsh:117368654"/>
<protein>
    <submittedName>
        <fullName evidence="3">Zinc finger protein 398-like</fullName>
    </submittedName>
</protein>
<dbReference type="SUPFAM" id="SSF109640">
    <property type="entry name" value="KRAB domain (Kruppel-associated box)"/>
    <property type="match status" value="1"/>
</dbReference>
<name>A0A6P8SIH6_GEOSA</name>
<dbReference type="PANTHER" id="PTHR23232">
    <property type="entry name" value="KRAB DOMAIN C2H2 ZINC FINGER"/>
    <property type="match status" value="1"/>
</dbReference>
<dbReference type="GO" id="GO:0006355">
    <property type="term" value="P:regulation of DNA-templated transcription"/>
    <property type="evidence" value="ECO:0007669"/>
    <property type="project" value="InterPro"/>
</dbReference>
<evidence type="ECO:0000313" key="3">
    <source>
        <dbReference type="RefSeq" id="XP_033818272.1"/>
    </source>
</evidence>
<dbReference type="Proteomes" id="UP000515159">
    <property type="component" value="Chromosome 10"/>
</dbReference>
<dbReference type="CDD" id="cd07765">
    <property type="entry name" value="KRAB_A-box"/>
    <property type="match status" value="1"/>
</dbReference>
<dbReference type="InterPro" id="IPR036051">
    <property type="entry name" value="KRAB_dom_sf"/>
</dbReference>
<dbReference type="Gene3D" id="6.10.140.140">
    <property type="match status" value="1"/>
</dbReference>
<dbReference type="SMART" id="SM00349">
    <property type="entry name" value="KRAB"/>
    <property type="match status" value="1"/>
</dbReference>
<evidence type="ECO:0000259" key="1">
    <source>
        <dbReference type="PROSITE" id="PS50805"/>
    </source>
</evidence>
<dbReference type="InterPro" id="IPR050169">
    <property type="entry name" value="Krueppel_C2H2_ZnF"/>
</dbReference>
<feature type="domain" description="KRAB" evidence="1">
    <location>
        <begin position="11"/>
        <end position="82"/>
    </location>
</feature>
<sequence length="137" mass="15783">MSALPSQPVSITFSDVAAYFWEAEWDVLGEWQKEMYKKVIKGIHGVLRSWGYSIVHPDVVFKIKKEDEKYFAQHCEWEEKEDSGSLSVSHAVVKPVFSLSVKQEEEPHDLGHLQLEMTEPLHRPLTGKYKASGHVMR</sequence>
<reference evidence="3" key="1">
    <citation type="submission" date="2025-08" db="UniProtKB">
        <authorList>
            <consortium name="RefSeq"/>
        </authorList>
    </citation>
    <scope>IDENTIFICATION</scope>
</reference>
<proteinExistence type="predicted"/>
<gene>
    <name evidence="3" type="primary">LOC117368654</name>
</gene>
<dbReference type="RefSeq" id="XP_033818272.1">
    <property type="nucleotide sequence ID" value="XM_033962381.1"/>
</dbReference>
<evidence type="ECO:0000313" key="2">
    <source>
        <dbReference type="Proteomes" id="UP000515159"/>
    </source>
</evidence>
<dbReference type="PROSITE" id="PS50805">
    <property type="entry name" value="KRAB"/>
    <property type="match status" value="1"/>
</dbReference>
<accession>A0A6P8SIH6</accession>
<dbReference type="PANTHER" id="PTHR23232:SF152">
    <property type="entry name" value="ZINC FINGER PROTEIN 182"/>
    <property type="match status" value="1"/>
</dbReference>
<keyword evidence="2" id="KW-1185">Reference proteome</keyword>
<dbReference type="Pfam" id="PF01352">
    <property type="entry name" value="KRAB"/>
    <property type="match status" value="1"/>
</dbReference>
<dbReference type="AlphaFoldDB" id="A0A6P8SIH6"/>
<organism evidence="2 3">
    <name type="scientific">Geotrypetes seraphini</name>
    <name type="common">Gaboon caecilian</name>
    <name type="synonym">Caecilia seraphini</name>
    <dbReference type="NCBI Taxonomy" id="260995"/>
    <lineage>
        <taxon>Eukaryota</taxon>
        <taxon>Metazoa</taxon>
        <taxon>Chordata</taxon>
        <taxon>Craniata</taxon>
        <taxon>Vertebrata</taxon>
        <taxon>Euteleostomi</taxon>
        <taxon>Amphibia</taxon>
        <taxon>Gymnophiona</taxon>
        <taxon>Geotrypetes</taxon>
    </lineage>
</organism>
<dbReference type="InterPro" id="IPR001909">
    <property type="entry name" value="KRAB"/>
</dbReference>